<name>A0ABU6K1B6_9RHOO</name>
<proteinExistence type="predicted"/>
<accession>A0ABU6K1B6</accession>
<dbReference type="SUPFAM" id="SSF53335">
    <property type="entry name" value="S-adenosyl-L-methionine-dependent methyltransferases"/>
    <property type="match status" value="1"/>
</dbReference>
<dbReference type="GO" id="GO:0008168">
    <property type="term" value="F:methyltransferase activity"/>
    <property type="evidence" value="ECO:0007669"/>
    <property type="project" value="UniProtKB-KW"/>
</dbReference>
<evidence type="ECO:0000313" key="2">
    <source>
        <dbReference type="Proteomes" id="UP001331561"/>
    </source>
</evidence>
<dbReference type="InterPro" id="IPR029063">
    <property type="entry name" value="SAM-dependent_MTases_sf"/>
</dbReference>
<reference evidence="1 2" key="1">
    <citation type="submission" date="2024-01" db="EMBL/GenBank/DDBJ databases">
        <title>Uliginosibacterium soil sp. nov.</title>
        <authorList>
            <person name="Lv Y."/>
        </authorList>
    </citation>
    <scope>NUCLEOTIDE SEQUENCE [LARGE SCALE GENOMIC DNA]</scope>
    <source>
        <strain evidence="1 2">H3</strain>
    </source>
</reference>
<evidence type="ECO:0000313" key="1">
    <source>
        <dbReference type="EMBL" id="MEC5385583.1"/>
    </source>
</evidence>
<keyword evidence="1" id="KW-0808">Transferase</keyword>
<dbReference type="EMBL" id="JAYXHS010000001">
    <property type="protein sequence ID" value="MEC5385583.1"/>
    <property type="molecule type" value="Genomic_DNA"/>
</dbReference>
<keyword evidence="1" id="KW-0489">Methyltransferase</keyword>
<organism evidence="1 2">
    <name type="scientific">Uliginosibacterium silvisoli</name>
    <dbReference type="NCBI Taxonomy" id="3114758"/>
    <lineage>
        <taxon>Bacteria</taxon>
        <taxon>Pseudomonadati</taxon>
        <taxon>Pseudomonadota</taxon>
        <taxon>Betaproteobacteria</taxon>
        <taxon>Rhodocyclales</taxon>
        <taxon>Zoogloeaceae</taxon>
        <taxon>Uliginosibacterium</taxon>
    </lineage>
</organism>
<dbReference type="GO" id="GO:0032259">
    <property type="term" value="P:methylation"/>
    <property type="evidence" value="ECO:0007669"/>
    <property type="project" value="UniProtKB-KW"/>
</dbReference>
<dbReference type="CDD" id="cd02440">
    <property type="entry name" value="AdoMet_MTases"/>
    <property type="match status" value="1"/>
</dbReference>
<keyword evidence="2" id="KW-1185">Reference proteome</keyword>
<dbReference type="EC" id="2.1.1.-" evidence="1"/>
<sequence length="281" mass="31278">MTVEPGMKYHASINLAEKNSSHTLAYDMVQAHARGRALRVLEVGCASGYWGEVLKAAGHSVVGVEPDPVAATAAQTLLDQVFVGFADDYFASHPDERFDVISFVDVLEHTANPEVVLDVCRSRLKPGGVVVASIPNVAHVAVRGMLLAGKWDYAKTGIMDNSHIRFFTRNTIVELFSATAFRILDFRPTTMRGGEAVRRYGLYSPFLFRVVIGLLAPDREWRNFQYIVCATPAESGDTFRANNLRFADHPGFFQALFFKADILRRTIILEIKLKLSRLISK</sequence>
<comment type="caution">
    <text evidence="1">The sequence shown here is derived from an EMBL/GenBank/DDBJ whole genome shotgun (WGS) entry which is preliminary data.</text>
</comment>
<dbReference type="Gene3D" id="3.40.50.150">
    <property type="entry name" value="Vaccinia Virus protein VP39"/>
    <property type="match status" value="1"/>
</dbReference>
<dbReference type="Proteomes" id="UP001331561">
    <property type="component" value="Unassembled WGS sequence"/>
</dbReference>
<gene>
    <name evidence="1" type="ORF">VVD49_07595</name>
</gene>
<dbReference type="PANTHER" id="PTHR43861">
    <property type="entry name" value="TRANS-ACONITATE 2-METHYLTRANSFERASE-RELATED"/>
    <property type="match status" value="1"/>
</dbReference>
<protein>
    <submittedName>
        <fullName evidence="1">Class I SAM-dependent methyltransferase</fullName>
        <ecNumber evidence="1">2.1.1.-</ecNumber>
    </submittedName>
</protein>
<dbReference type="RefSeq" id="WP_327598535.1">
    <property type="nucleotide sequence ID" value="NZ_JAYXHS010000001.1"/>
</dbReference>
<dbReference type="Pfam" id="PF13489">
    <property type="entry name" value="Methyltransf_23"/>
    <property type="match status" value="1"/>
</dbReference>